<dbReference type="Proteomes" id="UP000260351">
    <property type="component" value="Unassembled WGS sequence"/>
</dbReference>
<dbReference type="PROSITE" id="PS50198">
    <property type="entry name" value="PPIC_PPIASE_2"/>
    <property type="match status" value="1"/>
</dbReference>
<sequence>MRQKQRLLAEWGMGVAMADHAESLGLDNSDHRAEALRWRLTHALAQWELRHRVDSRLTPPTEAALRAEFEQNRDRLRNPPAFRLLAIQFANAENATEPDAVAAARRVVARVRSGELPFEQAARMHSLHPSARTGGVLGWKTRRQLGSLDMKLLQAVRQLSPGDDTGLMRSQSGLWMARLLESREAGPMTFDEARETLTERLRRSRIERLESEVREQAFSEMQLRIALD</sequence>
<dbReference type="Pfam" id="PF13145">
    <property type="entry name" value="Rotamase_2"/>
    <property type="match status" value="1"/>
</dbReference>
<comment type="catalytic activity">
    <reaction evidence="1">
        <text>[protein]-peptidylproline (omega=180) = [protein]-peptidylproline (omega=0)</text>
        <dbReference type="Rhea" id="RHEA:16237"/>
        <dbReference type="Rhea" id="RHEA-COMP:10747"/>
        <dbReference type="Rhea" id="RHEA-COMP:10748"/>
        <dbReference type="ChEBI" id="CHEBI:83833"/>
        <dbReference type="ChEBI" id="CHEBI:83834"/>
        <dbReference type="EC" id="5.2.1.8"/>
    </reaction>
</comment>
<dbReference type="PROSITE" id="PS01096">
    <property type="entry name" value="PPIC_PPIASE_1"/>
    <property type="match status" value="1"/>
</dbReference>
<dbReference type="PANTHER" id="PTHR47245:SF2">
    <property type="entry name" value="PEPTIDYL-PROLYL CIS-TRANS ISOMERASE HP_0175-RELATED"/>
    <property type="match status" value="1"/>
</dbReference>
<accession>A0A3E1KAT8</accession>
<dbReference type="EC" id="5.2.1.8" evidence="3"/>
<reference evidence="7 8" key="1">
    <citation type="submission" date="2018-08" db="EMBL/GenBank/DDBJ databases">
        <title>Wenzhouxiangella salilacus sp. nov., a novel bacterium isolated from a saline lake in Xinjiang Province, China.</title>
        <authorList>
            <person name="Han S."/>
        </authorList>
    </citation>
    <scope>NUCLEOTIDE SEQUENCE [LARGE SCALE GENOMIC DNA]</scope>
    <source>
        <strain evidence="7 8">XDB06</strain>
    </source>
</reference>
<gene>
    <name evidence="7" type="ORF">DZC52_05470</name>
</gene>
<dbReference type="AlphaFoldDB" id="A0A3E1KAT8"/>
<evidence type="ECO:0000256" key="5">
    <source>
        <dbReference type="PROSITE-ProRule" id="PRU00278"/>
    </source>
</evidence>
<keyword evidence="8" id="KW-1185">Reference proteome</keyword>
<proteinExistence type="inferred from homology"/>
<evidence type="ECO:0000313" key="8">
    <source>
        <dbReference type="Proteomes" id="UP000260351"/>
    </source>
</evidence>
<dbReference type="OrthoDB" id="14196at2"/>
<dbReference type="EMBL" id="QUZK01000022">
    <property type="protein sequence ID" value="RFF31298.1"/>
    <property type="molecule type" value="Genomic_DNA"/>
</dbReference>
<feature type="domain" description="PpiC" evidence="6">
    <location>
        <begin position="79"/>
        <end position="181"/>
    </location>
</feature>
<dbReference type="SUPFAM" id="SSF54534">
    <property type="entry name" value="FKBP-like"/>
    <property type="match status" value="1"/>
</dbReference>
<dbReference type="Gene3D" id="3.10.50.40">
    <property type="match status" value="1"/>
</dbReference>
<dbReference type="GO" id="GO:0003755">
    <property type="term" value="F:peptidyl-prolyl cis-trans isomerase activity"/>
    <property type="evidence" value="ECO:0007669"/>
    <property type="project" value="UniProtKB-KW"/>
</dbReference>
<organism evidence="7 8">
    <name type="scientific">Wenzhouxiangella sediminis</name>
    <dbReference type="NCBI Taxonomy" id="1792836"/>
    <lineage>
        <taxon>Bacteria</taxon>
        <taxon>Pseudomonadati</taxon>
        <taxon>Pseudomonadota</taxon>
        <taxon>Gammaproteobacteria</taxon>
        <taxon>Chromatiales</taxon>
        <taxon>Wenzhouxiangellaceae</taxon>
        <taxon>Wenzhouxiangella</taxon>
    </lineage>
</organism>
<comment type="caution">
    <text evidence="7">The sequence shown here is derived from an EMBL/GenBank/DDBJ whole genome shotgun (WGS) entry which is preliminary data.</text>
</comment>
<dbReference type="InterPro" id="IPR023058">
    <property type="entry name" value="PPIase_PpiC_CS"/>
</dbReference>
<evidence type="ECO:0000256" key="2">
    <source>
        <dbReference type="ARBA" id="ARBA00007656"/>
    </source>
</evidence>
<evidence type="ECO:0000256" key="4">
    <source>
        <dbReference type="ARBA" id="ARBA00023110"/>
    </source>
</evidence>
<keyword evidence="5 7" id="KW-0413">Isomerase</keyword>
<name>A0A3E1KAT8_9GAMM</name>
<evidence type="ECO:0000256" key="1">
    <source>
        <dbReference type="ARBA" id="ARBA00000971"/>
    </source>
</evidence>
<evidence type="ECO:0000259" key="6">
    <source>
        <dbReference type="PROSITE" id="PS50198"/>
    </source>
</evidence>
<keyword evidence="4 5" id="KW-0697">Rotamase</keyword>
<evidence type="ECO:0000313" key="7">
    <source>
        <dbReference type="EMBL" id="RFF31298.1"/>
    </source>
</evidence>
<comment type="similarity">
    <text evidence="2">Belongs to the PpiC/parvulin rotamase family.</text>
</comment>
<dbReference type="PANTHER" id="PTHR47245">
    <property type="entry name" value="PEPTIDYLPROLYL ISOMERASE"/>
    <property type="match status" value="1"/>
</dbReference>
<dbReference type="InterPro" id="IPR050245">
    <property type="entry name" value="PrsA_foldase"/>
</dbReference>
<dbReference type="InterPro" id="IPR000297">
    <property type="entry name" value="PPIase_PpiC"/>
</dbReference>
<evidence type="ECO:0000256" key="3">
    <source>
        <dbReference type="ARBA" id="ARBA00013194"/>
    </source>
</evidence>
<protein>
    <recommendedName>
        <fullName evidence="3">peptidylprolyl isomerase</fullName>
        <ecNumber evidence="3">5.2.1.8</ecNumber>
    </recommendedName>
</protein>
<dbReference type="InterPro" id="IPR046357">
    <property type="entry name" value="PPIase_dom_sf"/>
</dbReference>